<protein>
    <submittedName>
        <fullName evidence="3">Stigma-specific STIG1-like protein 3</fullName>
    </submittedName>
</protein>
<accession>A0ABD1SPH1</accession>
<dbReference type="InterPro" id="IPR006969">
    <property type="entry name" value="Stig-like"/>
</dbReference>
<evidence type="ECO:0000256" key="2">
    <source>
        <dbReference type="ARBA" id="ARBA00022729"/>
    </source>
</evidence>
<dbReference type="EMBL" id="JBFOLJ010000010">
    <property type="protein sequence ID" value="KAL2502228.1"/>
    <property type="molecule type" value="Genomic_DNA"/>
</dbReference>
<keyword evidence="2" id="KW-0732">Signal</keyword>
<dbReference type="PANTHER" id="PTHR33227">
    <property type="entry name" value="STIGMA-SPECIFIC STIG1-LIKE PROTEIN 3"/>
    <property type="match status" value="1"/>
</dbReference>
<dbReference type="AlphaFoldDB" id="A0ABD1SPH1"/>
<evidence type="ECO:0000313" key="3">
    <source>
        <dbReference type="EMBL" id="KAL2502228.1"/>
    </source>
</evidence>
<gene>
    <name evidence="3" type="ORF">Fot_36076</name>
</gene>
<sequence length="140" mass="15721">MALTLIFSMKSINNSQDDHDQLAFKHIESTLHEAKPMASTRASRFLTQQEKNPRAADHCNKDIDEICGMEGKNASCCNNKCMELAYDKDNCGACKRKCVYTEVCCRGECVNLSYDKRHCGSCNNKCMPGGYCIYAMCDYA</sequence>
<comment type="caution">
    <text evidence="3">The sequence shown here is derived from an EMBL/GenBank/DDBJ whole genome shotgun (WGS) entry which is preliminary data.</text>
</comment>
<name>A0ABD1SPH1_9LAMI</name>
<organism evidence="3 4">
    <name type="scientific">Forsythia ovata</name>
    <dbReference type="NCBI Taxonomy" id="205694"/>
    <lineage>
        <taxon>Eukaryota</taxon>
        <taxon>Viridiplantae</taxon>
        <taxon>Streptophyta</taxon>
        <taxon>Embryophyta</taxon>
        <taxon>Tracheophyta</taxon>
        <taxon>Spermatophyta</taxon>
        <taxon>Magnoliopsida</taxon>
        <taxon>eudicotyledons</taxon>
        <taxon>Gunneridae</taxon>
        <taxon>Pentapetalae</taxon>
        <taxon>asterids</taxon>
        <taxon>lamiids</taxon>
        <taxon>Lamiales</taxon>
        <taxon>Oleaceae</taxon>
        <taxon>Forsythieae</taxon>
        <taxon>Forsythia</taxon>
    </lineage>
</organism>
<keyword evidence="4" id="KW-1185">Reference proteome</keyword>
<reference evidence="4" key="1">
    <citation type="submission" date="2024-07" db="EMBL/GenBank/DDBJ databases">
        <title>Two chromosome-level genome assemblies of Korean endemic species Abeliophyllum distichum and Forsythia ovata (Oleaceae).</title>
        <authorList>
            <person name="Jang H."/>
        </authorList>
    </citation>
    <scope>NUCLEOTIDE SEQUENCE [LARGE SCALE GENOMIC DNA]</scope>
</reference>
<proteinExistence type="inferred from homology"/>
<dbReference type="PANTHER" id="PTHR33227:SF18">
    <property type="entry name" value="STIGMA-SPECIFIC STIG1-LIKE PROTEIN 3"/>
    <property type="match status" value="1"/>
</dbReference>
<dbReference type="Pfam" id="PF04885">
    <property type="entry name" value="Stig1"/>
    <property type="match status" value="1"/>
</dbReference>
<evidence type="ECO:0000313" key="4">
    <source>
        <dbReference type="Proteomes" id="UP001604277"/>
    </source>
</evidence>
<evidence type="ECO:0000256" key="1">
    <source>
        <dbReference type="ARBA" id="ARBA00006010"/>
    </source>
</evidence>
<dbReference type="Proteomes" id="UP001604277">
    <property type="component" value="Unassembled WGS sequence"/>
</dbReference>
<comment type="similarity">
    <text evidence="1">Belongs to the STIG1 family.</text>
</comment>